<dbReference type="InterPro" id="IPR031348">
    <property type="entry name" value="PigL_N"/>
</dbReference>
<dbReference type="EMBL" id="JAUKUA010000002">
    <property type="protein sequence ID" value="KAK0724164.1"/>
    <property type="molecule type" value="Genomic_DNA"/>
</dbReference>
<evidence type="ECO:0000313" key="3">
    <source>
        <dbReference type="EMBL" id="KAK0724164.1"/>
    </source>
</evidence>
<feature type="region of interest" description="Disordered" evidence="1">
    <location>
        <begin position="417"/>
        <end position="437"/>
    </location>
</feature>
<evidence type="ECO:0000256" key="1">
    <source>
        <dbReference type="SAM" id="MobiDB-lite"/>
    </source>
</evidence>
<organism evidence="3 4">
    <name type="scientific">Lasiosphaeris hirsuta</name>
    <dbReference type="NCBI Taxonomy" id="260670"/>
    <lineage>
        <taxon>Eukaryota</taxon>
        <taxon>Fungi</taxon>
        <taxon>Dikarya</taxon>
        <taxon>Ascomycota</taxon>
        <taxon>Pezizomycotina</taxon>
        <taxon>Sordariomycetes</taxon>
        <taxon>Sordariomycetidae</taxon>
        <taxon>Sordariales</taxon>
        <taxon>Lasiosphaeriaceae</taxon>
        <taxon>Lasiosphaeris</taxon>
    </lineage>
</organism>
<protein>
    <recommendedName>
        <fullName evidence="2">Azaphilone pigments biosynthesis cluster protein L N-terminal domain-containing protein</fullName>
    </recommendedName>
</protein>
<reference evidence="3" key="1">
    <citation type="submission" date="2023-06" db="EMBL/GenBank/DDBJ databases">
        <title>Genome-scale phylogeny and comparative genomics of the fungal order Sordariales.</title>
        <authorList>
            <consortium name="Lawrence Berkeley National Laboratory"/>
            <person name="Hensen N."/>
            <person name="Bonometti L."/>
            <person name="Westerberg I."/>
            <person name="Brannstrom I.O."/>
            <person name="Guillou S."/>
            <person name="Cros-Aarteil S."/>
            <person name="Calhoun S."/>
            <person name="Haridas S."/>
            <person name="Kuo A."/>
            <person name="Mondo S."/>
            <person name="Pangilinan J."/>
            <person name="Riley R."/>
            <person name="Labutti K."/>
            <person name="Andreopoulos B."/>
            <person name="Lipzen A."/>
            <person name="Chen C."/>
            <person name="Yanf M."/>
            <person name="Daum C."/>
            <person name="Ng V."/>
            <person name="Clum A."/>
            <person name="Steindorff A."/>
            <person name="Ohm R."/>
            <person name="Martin F."/>
            <person name="Silar P."/>
            <person name="Natvig D."/>
            <person name="Lalanne C."/>
            <person name="Gautier V."/>
            <person name="Ament-Velasquez S.L."/>
            <person name="Kruys A."/>
            <person name="Hutchinson M.I."/>
            <person name="Powell A.J."/>
            <person name="Barry K."/>
            <person name="Miller A.N."/>
            <person name="Grigoriev I.V."/>
            <person name="Debuchy R."/>
            <person name="Gladieux P."/>
            <person name="Thoren M.H."/>
            <person name="Johannesson H."/>
        </authorList>
    </citation>
    <scope>NUCLEOTIDE SEQUENCE</scope>
    <source>
        <strain evidence="3">SMH4607-1</strain>
    </source>
</reference>
<gene>
    <name evidence="3" type="ORF">B0H67DRAFT_479894</name>
</gene>
<proteinExistence type="predicted"/>
<dbReference type="AlphaFoldDB" id="A0AA40AY52"/>
<dbReference type="Pfam" id="PF17111">
    <property type="entry name" value="PigL_N"/>
    <property type="match status" value="1"/>
</dbReference>
<sequence>MADPVSLSSGVVALMTFTLQSSVVLYKAIESYRSHPKNVRDLKEELEALAGVLKALSETAEKHKEIDLMALKLPLLRCGKACHEFEEALAKCSSRSGGSRTSFRDWAKLKYMGDGIDEFRRMLAGYKSTIIIALAHANLQQSSLTTESLDQYKSMIQDTTTDLEDHLQNVDEKLKSTFLQAADRSGEHAVLVRQMQEERSSAQQCLVICAQLSAYISQIQPTLAANSARRSADARAAGVAVAEQITTDGLEGCKDALGIASQRLEAHLTSIVDRLMATSKKTLSSPEEAANLEILHAEWQTARLCIDLCSKANESVMKINLNVFENVKGEEEVLQFFASTTGRVVHAKDISLGAKGVQFGGQLSDATIQQISRDFSPAARMGSLGNEPEVIIPAADKTETSQFLDRYGRGFKLIPNPLQGGRGISPELQAERSQKTG</sequence>
<feature type="domain" description="Azaphilone pigments biosynthesis cluster protein L N-terminal" evidence="2">
    <location>
        <begin position="2"/>
        <end position="210"/>
    </location>
</feature>
<evidence type="ECO:0000259" key="2">
    <source>
        <dbReference type="Pfam" id="PF17111"/>
    </source>
</evidence>
<comment type="caution">
    <text evidence="3">The sequence shown here is derived from an EMBL/GenBank/DDBJ whole genome shotgun (WGS) entry which is preliminary data.</text>
</comment>
<evidence type="ECO:0000313" key="4">
    <source>
        <dbReference type="Proteomes" id="UP001172102"/>
    </source>
</evidence>
<dbReference type="Proteomes" id="UP001172102">
    <property type="component" value="Unassembled WGS sequence"/>
</dbReference>
<name>A0AA40AY52_9PEZI</name>
<keyword evidence="4" id="KW-1185">Reference proteome</keyword>
<accession>A0AA40AY52</accession>